<dbReference type="Proteomes" id="UP000007486">
    <property type="component" value="Plasmid pBACSA01"/>
</dbReference>
<geneLocation type="plasmid" evidence="1 2">
    <name>pBACSA01</name>
</geneLocation>
<organism evidence="1 2">
    <name type="scientific">Phocaeicola salanitronis (strain DSM 18170 / JCM 13657 / CCUG 60908 / BL78)</name>
    <name type="common">Bacteroides salanitronis</name>
    <dbReference type="NCBI Taxonomy" id="667015"/>
    <lineage>
        <taxon>Bacteria</taxon>
        <taxon>Pseudomonadati</taxon>
        <taxon>Bacteroidota</taxon>
        <taxon>Bacteroidia</taxon>
        <taxon>Bacteroidales</taxon>
        <taxon>Bacteroidaceae</taxon>
        <taxon>Phocaeicola</taxon>
    </lineage>
</organism>
<evidence type="ECO:0000313" key="1">
    <source>
        <dbReference type="EMBL" id="ADY38216.1"/>
    </source>
</evidence>
<keyword evidence="2" id="KW-1185">Reference proteome</keyword>
<dbReference type="HOGENOM" id="CLU_2696965_0_0_10"/>
<dbReference type="EMBL" id="CP002531">
    <property type="protein sequence ID" value="ADY38216.1"/>
    <property type="molecule type" value="Genomic_DNA"/>
</dbReference>
<dbReference type="GO" id="GO:0004527">
    <property type="term" value="F:exonuclease activity"/>
    <property type="evidence" value="ECO:0007669"/>
    <property type="project" value="UniProtKB-KW"/>
</dbReference>
<dbReference type="KEGG" id="bsa:Bacsa_3695"/>
<keyword evidence="1" id="KW-0540">Nuclease</keyword>
<dbReference type="RefSeq" id="WP_013619569.1">
    <property type="nucleotide sequence ID" value="NC_015165.1"/>
</dbReference>
<accession>F0R995</accession>
<keyword evidence="1" id="KW-0614">Plasmid</keyword>
<protein>
    <submittedName>
        <fullName evidence="1">Exonuclease sbcc, putative</fullName>
    </submittedName>
</protein>
<name>F0R995_PHOSB</name>
<sequence length="73" mass="8218">MDEYIYFLKRLNEVKNDIDSLIAELNSKYGDKKISDVISAHKDIPSVLESAFARLINEAGNTKLKDLNDGLGF</sequence>
<dbReference type="AlphaFoldDB" id="F0R995"/>
<proteinExistence type="predicted"/>
<evidence type="ECO:0000313" key="2">
    <source>
        <dbReference type="Proteomes" id="UP000007486"/>
    </source>
</evidence>
<reference evidence="1 2" key="2">
    <citation type="submission" date="2011-02" db="EMBL/GenBank/DDBJ databases">
        <title>The complete sequence of plasmid1 of Bacteroides salanitronis DSM 18170.</title>
        <authorList>
            <consortium name="US DOE Joint Genome Institute (JGI-PGF)"/>
            <person name="Lucas S."/>
            <person name="Copeland A."/>
            <person name="Lapidus A."/>
            <person name="Goodwin L."/>
            <person name="Pitluck S."/>
            <person name="Kyrpides N."/>
            <person name="Mavromatis K."/>
            <person name="Ivanova N."/>
            <person name="Mikhailova N."/>
            <person name="Teshima H."/>
            <person name="Misra M."/>
            <person name="Detter J.C."/>
            <person name="Han C."/>
            <person name="Larimer F."/>
            <person name="Land M."/>
            <person name="Hauser L."/>
            <person name="Markowitz V."/>
            <person name="Cheng J.-F."/>
            <person name="Hugenholtz P."/>
            <person name="Woyke T."/>
            <person name="Wu D."/>
            <person name="Gronow S."/>
            <person name="Wellnitz S."/>
            <person name="Brambilla E."/>
            <person name="Klenk H.-P."/>
            <person name="Eisen J.A."/>
        </authorList>
    </citation>
    <scope>NUCLEOTIDE SEQUENCE [LARGE SCALE GENOMIC DNA]</scope>
    <source>
        <strain evidence="1 2">DSM 18170</strain>
        <plasmid evidence="1 2">pBACSA01</plasmid>
    </source>
</reference>
<keyword evidence="1" id="KW-0269">Exonuclease</keyword>
<keyword evidence="1" id="KW-0378">Hydrolase</keyword>
<reference evidence="2" key="1">
    <citation type="journal article" date="2011" name="Stand. Genomic Sci.">
        <title>Complete genome sequence of Bacteroides salanitronis type strain (BL78).</title>
        <authorList>
            <person name="Gronow S."/>
            <person name="Held B."/>
            <person name="Lucas S."/>
            <person name="Lapidus A."/>
            <person name="Del Rio T.G."/>
            <person name="Nolan M."/>
            <person name="Tice H."/>
            <person name="Deshpande S."/>
            <person name="Cheng J.F."/>
            <person name="Pitluck S."/>
            <person name="Liolios K."/>
            <person name="Pagani I."/>
            <person name="Ivanova N."/>
            <person name="Mavromatis K."/>
            <person name="Pati A."/>
            <person name="Tapia R."/>
            <person name="Han C."/>
            <person name="Goodwin L."/>
            <person name="Chen A."/>
            <person name="Palaniappan K."/>
            <person name="Land M."/>
            <person name="Hauser L."/>
            <person name="Chang Y.J."/>
            <person name="Jeffries C.D."/>
            <person name="Brambilla E.M."/>
            <person name="Rohde M."/>
            <person name="Goker M."/>
            <person name="Detter J.C."/>
            <person name="Woyke T."/>
            <person name="Bristow J."/>
            <person name="Markowitz V."/>
            <person name="Hugenholtz P."/>
            <person name="Kyrpides N.C."/>
            <person name="Klenk H.P."/>
            <person name="Eisen J.A."/>
        </authorList>
    </citation>
    <scope>NUCLEOTIDE SEQUENCE [LARGE SCALE GENOMIC DNA]</scope>
    <source>
        <strain evidence="2">DSM 18170</strain>
    </source>
</reference>
<gene>
    <name evidence="1" type="ordered locus">Bacsa_3695</name>
</gene>